<organism evidence="1 2">
    <name type="scientific">Penicillium cosmopolitanum</name>
    <dbReference type="NCBI Taxonomy" id="1131564"/>
    <lineage>
        <taxon>Eukaryota</taxon>
        <taxon>Fungi</taxon>
        <taxon>Dikarya</taxon>
        <taxon>Ascomycota</taxon>
        <taxon>Pezizomycotina</taxon>
        <taxon>Eurotiomycetes</taxon>
        <taxon>Eurotiomycetidae</taxon>
        <taxon>Eurotiales</taxon>
        <taxon>Aspergillaceae</taxon>
        <taxon>Penicillium</taxon>
    </lineage>
</organism>
<dbReference type="AlphaFoldDB" id="A0A9X0BDM5"/>
<reference evidence="1" key="1">
    <citation type="submission" date="2022-12" db="EMBL/GenBank/DDBJ databases">
        <authorList>
            <person name="Petersen C."/>
        </authorList>
    </citation>
    <scope>NUCLEOTIDE SEQUENCE</scope>
    <source>
        <strain evidence="1">IBT 29677</strain>
    </source>
</reference>
<gene>
    <name evidence="1" type="ORF">N7509_002766</name>
</gene>
<dbReference type="EMBL" id="JAPZBU010000004">
    <property type="protein sequence ID" value="KAJ5408883.1"/>
    <property type="molecule type" value="Genomic_DNA"/>
</dbReference>
<evidence type="ECO:0000313" key="2">
    <source>
        <dbReference type="Proteomes" id="UP001147747"/>
    </source>
</evidence>
<evidence type="ECO:0000313" key="1">
    <source>
        <dbReference type="EMBL" id="KAJ5408883.1"/>
    </source>
</evidence>
<reference evidence="1" key="2">
    <citation type="journal article" date="2023" name="IMA Fungus">
        <title>Comparative genomic study of the Penicillium genus elucidates a diverse pangenome and 15 lateral gene transfer events.</title>
        <authorList>
            <person name="Petersen C."/>
            <person name="Sorensen T."/>
            <person name="Nielsen M.R."/>
            <person name="Sondergaard T.E."/>
            <person name="Sorensen J.L."/>
            <person name="Fitzpatrick D.A."/>
            <person name="Frisvad J.C."/>
            <person name="Nielsen K.L."/>
        </authorList>
    </citation>
    <scope>NUCLEOTIDE SEQUENCE</scope>
    <source>
        <strain evidence="1">IBT 29677</strain>
    </source>
</reference>
<keyword evidence="2" id="KW-1185">Reference proteome</keyword>
<proteinExistence type="predicted"/>
<comment type="caution">
    <text evidence="1">The sequence shown here is derived from an EMBL/GenBank/DDBJ whole genome shotgun (WGS) entry which is preliminary data.</text>
</comment>
<dbReference type="Proteomes" id="UP001147747">
    <property type="component" value="Unassembled WGS sequence"/>
</dbReference>
<accession>A0A9X0BDM5</accession>
<protein>
    <submittedName>
        <fullName evidence="1">Uncharacterized protein</fullName>
    </submittedName>
</protein>
<dbReference type="RefSeq" id="XP_056493198.1">
    <property type="nucleotide sequence ID" value="XM_056627403.1"/>
</dbReference>
<name>A0A9X0BDM5_9EURO</name>
<sequence length="259" mass="29394">MKVWSSYILFGELEVTGLDIMKSVTAHHFSNILGTEVIISFREQGIVNELPDNLGKLWLIYTVYKLCLVVFLLKELQERLTSLVSQDYRRPRLCTGRNLGPTCEQNTAENFCPGFAALQIIPRFLWKVIFTDLLENTIEGLFISCGALKHSFFRLLQFKLSSQSLLEETAPLLVIETETLVFDYVLSQPGSILETLSQELDKCIREVDSVKVDFCFGYVACPCSRVLRLWGKPVHISFLVLSHGEKDLIGVRSYGSQLC</sequence>
<dbReference type="GeneID" id="81366383"/>